<dbReference type="GO" id="GO:0016787">
    <property type="term" value="F:hydrolase activity"/>
    <property type="evidence" value="ECO:0007669"/>
    <property type="project" value="UniProtKB-KW"/>
</dbReference>
<dbReference type="SUPFAM" id="SSF53474">
    <property type="entry name" value="alpha/beta-Hydrolases"/>
    <property type="match status" value="1"/>
</dbReference>
<reference evidence="2" key="1">
    <citation type="journal article" date="2019" name="Int. J. Syst. Evol. Microbiol.">
        <title>The Global Catalogue of Microorganisms (GCM) 10K type strain sequencing project: providing services to taxonomists for standard genome sequencing and annotation.</title>
        <authorList>
            <consortium name="The Broad Institute Genomics Platform"/>
            <consortium name="The Broad Institute Genome Sequencing Center for Infectious Disease"/>
            <person name="Wu L."/>
            <person name="Ma J."/>
        </authorList>
    </citation>
    <scope>NUCLEOTIDE SEQUENCE [LARGE SCALE GENOMIC DNA]</scope>
    <source>
        <strain evidence="2">ZS-22-S1</strain>
    </source>
</reference>
<sequence length="197" mass="21646">MPYVLLLHGHMGAPPPHWQSWLAHELAETGCVVEVPQLSEPDRPRLDLWLAELAHHLEAVPADDDERIVLAHSCGALLWLHHAARLVDGERQPLRFDRAMLVSPPGPRWHHPDVHGFTPAPLDPAGVRRAAGWTQLVAGDDDAACSVDEAVDMASALKVDLDIIPGGAHLDGHAGYGPWPAVRDWVADRHTRMVTNR</sequence>
<dbReference type="Pfam" id="PF06821">
    <property type="entry name" value="Ser_hydrolase"/>
    <property type="match status" value="1"/>
</dbReference>
<keyword evidence="2" id="KW-1185">Reference proteome</keyword>
<dbReference type="Proteomes" id="UP001595859">
    <property type="component" value="Unassembled WGS sequence"/>
</dbReference>
<comment type="caution">
    <text evidence="1">The sequence shown here is derived from an EMBL/GenBank/DDBJ whole genome shotgun (WGS) entry which is preliminary data.</text>
</comment>
<dbReference type="InterPro" id="IPR010662">
    <property type="entry name" value="RBBP9/YdeN"/>
</dbReference>
<protein>
    <submittedName>
        <fullName evidence="1">RBBP9/YdeN family alpha/beta hydrolase</fullName>
    </submittedName>
</protein>
<dbReference type="Gene3D" id="3.40.50.1820">
    <property type="entry name" value="alpha/beta hydrolase"/>
    <property type="match status" value="1"/>
</dbReference>
<evidence type="ECO:0000313" key="1">
    <source>
        <dbReference type="EMBL" id="MFC4858268.1"/>
    </source>
</evidence>
<accession>A0ABV9SBM0</accession>
<keyword evidence="1" id="KW-0378">Hydrolase</keyword>
<proteinExistence type="predicted"/>
<dbReference type="EMBL" id="JBHSIS010000022">
    <property type="protein sequence ID" value="MFC4858268.1"/>
    <property type="molecule type" value="Genomic_DNA"/>
</dbReference>
<evidence type="ECO:0000313" key="2">
    <source>
        <dbReference type="Proteomes" id="UP001595859"/>
    </source>
</evidence>
<dbReference type="InterPro" id="IPR029058">
    <property type="entry name" value="AB_hydrolase_fold"/>
</dbReference>
<organism evidence="1 2">
    <name type="scientific">Actinophytocola glycyrrhizae</name>
    <dbReference type="NCBI Taxonomy" id="2044873"/>
    <lineage>
        <taxon>Bacteria</taxon>
        <taxon>Bacillati</taxon>
        <taxon>Actinomycetota</taxon>
        <taxon>Actinomycetes</taxon>
        <taxon>Pseudonocardiales</taxon>
        <taxon>Pseudonocardiaceae</taxon>
    </lineage>
</organism>
<gene>
    <name evidence="1" type="ORF">ACFPCV_32640</name>
</gene>
<dbReference type="RefSeq" id="WP_378060637.1">
    <property type="nucleotide sequence ID" value="NZ_JBHSIS010000022.1"/>
</dbReference>
<name>A0ABV9SBM0_9PSEU</name>